<dbReference type="GO" id="GO:0006368">
    <property type="term" value="P:transcription elongation by RNA polymerase II"/>
    <property type="evidence" value="ECO:0007669"/>
    <property type="project" value="InterPro"/>
</dbReference>
<keyword evidence="3" id="KW-0539">Nucleus</keyword>
<comment type="subcellular location">
    <subcellularLocation>
        <location evidence="1">Nucleus</location>
    </subcellularLocation>
</comment>
<gene>
    <name evidence="5" type="ORF">ZEAMMB73_Zm00001d049548</name>
</gene>
<feature type="compositionally biased region" description="Pro residues" evidence="4">
    <location>
        <begin position="43"/>
        <end position="57"/>
    </location>
</feature>
<dbReference type="Pfam" id="PF03985">
    <property type="entry name" value="Paf1"/>
    <property type="match status" value="1"/>
</dbReference>
<reference evidence="5" key="1">
    <citation type="submission" date="2015-12" db="EMBL/GenBank/DDBJ databases">
        <title>Update maize B73 reference genome by single molecule sequencing technologies.</title>
        <authorList>
            <consortium name="Maize Genome Sequencing Project"/>
            <person name="Ware D."/>
        </authorList>
    </citation>
    <scope>NUCLEOTIDE SEQUENCE</scope>
    <source>
        <tissue evidence="5">Seedling</tissue>
    </source>
</reference>
<feature type="compositionally biased region" description="Pro residues" evidence="4">
    <location>
        <begin position="64"/>
        <end position="121"/>
    </location>
</feature>
<accession>A0A1D6PW04</accession>
<feature type="compositionally biased region" description="Low complexity" evidence="4">
    <location>
        <begin position="179"/>
        <end position="192"/>
    </location>
</feature>
<evidence type="ECO:0000256" key="2">
    <source>
        <dbReference type="ARBA" id="ARBA00007560"/>
    </source>
</evidence>
<feature type="region of interest" description="Disordered" evidence="4">
    <location>
        <begin position="546"/>
        <end position="621"/>
    </location>
</feature>
<evidence type="ECO:0000256" key="1">
    <source>
        <dbReference type="ARBA" id="ARBA00004123"/>
    </source>
</evidence>
<protein>
    <submittedName>
        <fullName evidence="5">Protein PAF1-like protein</fullName>
    </submittedName>
</protein>
<dbReference type="PaxDb" id="4577-GRMZM2G055520_P01"/>
<organism evidence="5">
    <name type="scientific">Zea mays</name>
    <name type="common">Maize</name>
    <dbReference type="NCBI Taxonomy" id="4577"/>
    <lineage>
        <taxon>Eukaryota</taxon>
        <taxon>Viridiplantae</taxon>
        <taxon>Streptophyta</taxon>
        <taxon>Embryophyta</taxon>
        <taxon>Tracheophyta</taxon>
        <taxon>Spermatophyta</taxon>
        <taxon>Magnoliopsida</taxon>
        <taxon>Liliopsida</taxon>
        <taxon>Poales</taxon>
        <taxon>Poaceae</taxon>
        <taxon>PACMAD clade</taxon>
        <taxon>Panicoideae</taxon>
        <taxon>Andropogonodae</taxon>
        <taxon>Andropogoneae</taxon>
        <taxon>Tripsacinae</taxon>
        <taxon>Zea</taxon>
    </lineage>
</organism>
<feature type="compositionally biased region" description="Acidic residues" evidence="4">
    <location>
        <begin position="612"/>
        <end position="621"/>
    </location>
</feature>
<feature type="compositionally biased region" description="Polar residues" evidence="4">
    <location>
        <begin position="169"/>
        <end position="178"/>
    </location>
</feature>
<dbReference type="ExpressionAtlas" id="A0A1D6PW04">
    <property type="expression patterns" value="baseline and differential"/>
</dbReference>
<comment type="similarity">
    <text evidence="2">Belongs to the PAF1 family.</text>
</comment>
<evidence type="ECO:0000256" key="4">
    <source>
        <dbReference type="SAM" id="MobiDB-lite"/>
    </source>
</evidence>
<dbReference type="eggNOG" id="KOG2478">
    <property type="taxonomic scope" value="Eukaryota"/>
</dbReference>
<dbReference type="EMBL" id="CM000780">
    <property type="protein sequence ID" value="AQK50753.1"/>
    <property type="molecule type" value="Genomic_DNA"/>
</dbReference>
<dbReference type="PANTHER" id="PTHR23188:SF12">
    <property type="entry name" value="RNA POLYMERASE II-ASSOCIATED FACTOR 1 HOMOLOG"/>
    <property type="match status" value="1"/>
</dbReference>
<feature type="region of interest" description="Disordered" evidence="4">
    <location>
        <begin position="1"/>
        <end position="223"/>
    </location>
</feature>
<feature type="compositionally biased region" description="Basic and acidic residues" evidence="4">
    <location>
        <begin position="142"/>
        <end position="166"/>
    </location>
</feature>
<dbReference type="PANTHER" id="PTHR23188">
    <property type="entry name" value="RNA POLYMERASE II-ASSOCIATED FACTOR 1 HOMOLOG"/>
    <property type="match status" value="1"/>
</dbReference>
<dbReference type="EMBL" id="CM000780">
    <property type="protein sequence ID" value="AQK50750.1"/>
    <property type="molecule type" value="Genomic_DNA"/>
</dbReference>
<dbReference type="InterPro" id="IPR007133">
    <property type="entry name" value="RNA_pol_II-assoc_Paf1"/>
</dbReference>
<proteinExistence type="inferred from homology"/>
<dbReference type="GO" id="GO:0016593">
    <property type="term" value="C:Cdc73/Paf1 complex"/>
    <property type="evidence" value="ECO:0007669"/>
    <property type="project" value="InterPro"/>
</dbReference>
<evidence type="ECO:0000256" key="3">
    <source>
        <dbReference type="ARBA" id="ARBA00023242"/>
    </source>
</evidence>
<evidence type="ECO:0000313" key="5">
    <source>
        <dbReference type="EMBL" id="AQK50750.1"/>
    </source>
</evidence>
<name>A0A1D6PW04_MAIZE</name>
<feature type="compositionally biased region" description="Basic and acidic residues" evidence="4">
    <location>
        <begin position="594"/>
        <end position="611"/>
    </location>
</feature>
<dbReference type="AlphaFoldDB" id="A0A1D6PW04"/>
<sequence>MASYRPYAPPPPQGGYPPQMNSYAPPPQQAPYSRMPAPTYHAGPPPPPPPGPPPPHQPQFNFGPGPPQQLPPPPPPQMYYQPPPPPYGGNSNPPPPPSAPPPPPSPPPAASPPPPPPPAQPPSAHALLPPKGPQPKATLLRAETEEERRARKKREFEKQRVDDRKQHQMMRQTQATILQKTQQVRTAQQQPQSRHHHHHPPGGSRAGATGSRPATAVNAERFENRLKKPTTFLCKHKFRNELPDPSAQLKWLPLNKDKDRYTKYRITSLEKNYIPKMIVPEDIGIPLDLLDMSVYNPPDVQPPMAPEDEELLRDDQVLTPIKQEGTRKRERPTDKGVSWLVKTQYISPLSADAAKTSLTEKQAKERRESRGGRNAFLDNLNDREKQIKAIEESFRAAKSRPVHQTKRGMQAEWVMPLLPDFDRYEEPFVMVNFDGDPTADSEQYNKLERPVRDECESRAVMKSFSVSGSDPSKQEKFLAYMAPAPHELTRDLDDENDDIQYSWLREYHWEVRGDDKDDPTTYLVTFDKKDGAKYLPLPTKLVLQKKKAKEGRSGDEIEHFPVPSRITVSKTAHGGTMERGESSGMHANSKPRRSHVDDDLDEHPKRTRVEDIDQYSEEYSE</sequence>
<feature type="compositionally biased region" description="Basic and acidic residues" evidence="4">
    <location>
        <begin position="550"/>
        <end position="559"/>
    </location>
</feature>